<dbReference type="Gene3D" id="3.40.50.720">
    <property type="entry name" value="NAD(P)-binding Rossmann-like Domain"/>
    <property type="match status" value="1"/>
</dbReference>
<evidence type="ECO:0000259" key="1">
    <source>
        <dbReference type="Pfam" id="PF01408"/>
    </source>
</evidence>
<accession>A0A382GUN7</accession>
<dbReference type="PANTHER" id="PTHR43377">
    <property type="entry name" value="BILIVERDIN REDUCTASE A"/>
    <property type="match status" value="1"/>
</dbReference>
<dbReference type="GO" id="GO:0000166">
    <property type="term" value="F:nucleotide binding"/>
    <property type="evidence" value="ECO:0007669"/>
    <property type="project" value="InterPro"/>
</dbReference>
<dbReference type="PANTHER" id="PTHR43377:SF1">
    <property type="entry name" value="BILIVERDIN REDUCTASE A"/>
    <property type="match status" value="1"/>
</dbReference>
<gene>
    <name evidence="2" type="ORF">METZ01_LOCUS231419</name>
</gene>
<dbReference type="EMBL" id="UINC01057432">
    <property type="protein sequence ID" value="SVB78565.1"/>
    <property type="molecule type" value="Genomic_DNA"/>
</dbReference>
<protein>
    <recommendedName>
        <fullName evidence="1">Gfo/Idh/MocA-like oxidoreductase N-terminal domain-containing protein</fullName>
    </recommendedName>
</protein>
<dbReference type="SUPFAM" id="SSF51735">
    <property type="entry name" value="NAD(P)-binding Rossmann-fold domains"/>
    <property type="match status" value="1"/>
</dbReference>
<dbReference type="InterPro" id="IPR051450">
    <property type="entry name" value="Gfo/Idh/MocA_Oxidoreductases"/>
</dbReference>
<dbReference type="InterPro" id="IPR000683">
    <property type="entry name" value="Gfo/Idh/MocA-like_OxRdtase_N"/>
</dbReference>
<organism evidence="2">
    <name type="scientific">marine metagenome</name>
    <dbReference type="NCBI Taxonomy" id="408172"/>
    <lineage>
        <taxon>unclassified sequences</taxon>
        <taxon>metagenomes</taxon>
        <taxon>ecological metagenomes</taxon>
    </lineage>
</organism>
<name>A0A382GUN7_9ZZZZ</name>
<dbReference type="Gene3D" id="3.30.360.10">
    <property type="entry name" value="Dihydrodipicolinate Reductase, domain 2"/>
    <property type="match status" value="1"/>
</dbReference>
<feature type="non-terminal residue" evidence="2">
    <location>
        <position position="1"/>
    </location>
</feature>
<dbReference type="InterPro" id="IPR036291">
    <property type="entry name" value="NAD(P)-bd_dom_sf"/>
</dbReference>
<proteinExistence type="predicted"/>
<dbReference type="Pfam" id="PF01408">
    <property type="entry name" value="GFO_IDH_MocA"/>
    <property type="match status" value="1"/>
</dbReference>
<sequence>ALDSLDDLLERDKPDIISVALPVALNRESVIACAEAGISVVSCEKPIAVSLEDADEMVRVCEERGTLFSCGTAPLEISHLPETVAWIQEGNIGKLTAAAIPGGLPVEISGGGCVQLAQLQIATGMSIDWVEGWTLPSVGNYAAAEASQLESDCPGYGRLGLSGGIVCDVPRPRQGIACRVSLTGENGQVWLGGAQSVLVQGSGAEAAPVYPEWLMQEPKDFFTRVVERLMNAFDTGVMFGPGRVYHNSLETAITIKHSHYRNHKRINLPLEDRSLKLYPHPYRNYGGDVTGWESIGYAAPPGIPETV</sequence>
<feature type="domain" description="Gfo/Idh/MocA-like oxidoreductase N-terminal" evidence="1">
    <location>
        <begin position="3"/>
        <end position="71"/>
    </location>
</feature>
<reference evidence="2" key="1">
    <citation type="submission" date="2018-05" db="EMBL/GenBank/DDBJ databases">
        <authorList>
            <person name="Lanie J.A."/>
            <person name="Ng W.-L."/>
            <person name="Kazmierczak K.M."/>
            <person name="Andrzejewski T.M."/>
            <person name="Davidsen T.M."/>
            <person name="Wayne K.J."/>
            <person name="Tettelin H."/>
            <person name="Glass J.I."/>
            <person name="Rusch D."/>
            <person name="Podicherti R."/>
            <person name="Tsui H.-C.T."/>
            <person name="Winkler M.E."/>
        </authorList>
    </citation>
    <scope>NUCLEOTIDE SEQUENCE</scope>
</reference>
<evidence type="ECO:0000313" key="2">
    <source>
        <dbReference type="EMBL" id="SVB78565.1"/>
    </source>
</evidence>
<dbReference type="AlphaFoldDB" id="A0A382GUN7"/>